<comment type="caution">
    <text evidence="2">The sequence shown here is derived from an EMBL/GenBank/DDBJ whole genome shotgun (WGS) entry which is preliminary data.</text>
</comment>
<protein>
    <submittedName>
        <fullName evidence="2">Uncharacterized protein</fullName>
    </submittedName>
</protein>
<evidence type="ECO:0000313" key="2">
    <source>
        <dbReference type="EMBL" id="KAL0392963.1"/>
    </source>
</evidence>
<accession>A0AAW2SKK6</accession>
<gene>
    <name evidence="2" type="ORF">Sradi_2519100</name>
</gene>
<reference evidence="2" key="1">
    <citation type="submission" date="2020-06" db="EMBL/GenBank/DDBJ databases">
        <authorList>
            <person name="Li T."/>
            <person name="Hu X."/>
            <person name="Zhang T."/>
            <person name="Song X."/>
            <person name="Zhang H."/>
            <person name="Dai N."/>
            <person name="Sheng W."/>
            <person name="Hou X."/>
            <person name="Wei L."/>
        </authorList>
    </citation>
    <scope>NUCLEOTIDE SEQUENCE</scope>
    <source>
        <strain evidence="2">G02</strain>
        <tissue evidence="2">Leaf</tissue>
    </source>
</reference>
<name>A0AAW2SKK6_SESRA</name>
<feature type="non-terminal residue" evidence="2">
    <location>
        <position position="1"/>
    </location>
</feature>
<sequence length="75" mass="8429">AQKPSSVEAPPFFKQALRSFSRGLVSSVPCRHISPPPRRRQIPVSDRHLILPPVRSLSHVSRRHPLNKSSSEEAQ</sequence>
<evidence type="ECO:0000256" key="1">
    <source>
        <dbReference type="SAM" id="MobiDB-lite"/>
    </source>
</evidence>
<feature type="region of interest" description="Disordered" evidence="1">
    <location>
        <begin position="27"/>
        <end position="46"/>
    </location>
</feature>
<feature type="region of interest" description="Disordered" evidence="1">
    <location>
        <begin position="55"/>
        <end position="75"/>
    </location>
</feature>
<proteinExistence type="predicted"/>
<dbReference type="EMBL" id="JACGWJ010000010">
    <property type="protein sequence ID" value="KAL0392963.1"/>
    <property type="molecule type" value="Genomic_DNA"/>
</dbReference>
<organism evidence="2">
    <name type="scientific">Sesamum radiatum</name>
    <name type="common">Black benniseed</name>
    <dbReference type="NCBI Taxonomy" id="300843"/>
    <lineage>
        <taxon>Eukaryota</taxon>
        <taxon>Viridiplantae</taxon>
        <taxon>Streptophyta</taxon>
        <taxon>Embryophyta</taxon>
        <taxon>Tracheophyta</taxon>
        <taxon>Spermatophyta</taxon>
        <taxon>Magnoliopsida</taxon>
        <taxon>eudicotyledons</taxon>
        <taxon>Gunneridae</taxon>
        <taxon>Pentapetalae</taxon>
        <taxon>asterids</taxon>
        <taxon>lamiids</taxon>
        <taxon>Lamiales</taxon>
        <taxon>Pedaliaceae</taxon>
        <taxon>Sesamum</taxon>
    </lineage>
</organism>
<reference evidence="2" key="2">
    <citation type="journal article" date="2024" name="Plant">
        <title>Genomic evolution and insights into agronomic trait innovations of Sesamum species.</title>
        <authorList>
            <person name="Miao H."/>
            <person name="Wang L."/>
            <person name="Qu L."/>
            <person name="Liu H."/>
            <person name="Sun Y."/>
            <person name="Le M."/>
            <person name="Wang Q."/>
            <person name="Wei S."/>
            <person name="Zheng Y."/>
            <person name="Lin W."/>
            <person name="Duan Y."/>
            <person name="Cao H."/>
            <person name="Xiong S."/>
            <person name="Wang X."/>
            <person name="Wei L."/>
            <person name="Li C."/>
            <person name="Ma Q."/>
            <person name="Ju M."/>
            <person name="Zhao R."/>
            <person name="Li G."/>
            <person name="Mu C."/>
            <person name="Tian Q."/>
            <person name="Mei H."/>
            <person name="Zhang T."/>
            <person name="Gao T."/>
            <person name="Zhang H."/>
        </authorList>
    </citation>
    <scope>NUCLEOTIDE SEQUENCE</scope>
    <source>
        <strain evidence="2">G02</strain>
    </source>
</reference>
<dbReference type="AlphaFoldDB" id="A0AAW2SKK6"/>